<dbReference type="Proteomes" id="UP000198510">
    <property type="component" value="Unassembled WGS sequence"/>
</dbReference>
<organism evidence="2 3">
    <name type="scientific">Catalinimonas alkaloidigena</name>
    <dbReference type="NCBI Taxonomy" id="1075417"/>
    <lineage>
        <taxon>Bacteria</taxon>
        <taxon>Pseudomonadati</taxon>
        <taxon>Bacteroidota</taxon>
        <taxon>Cytophagia</taxon>
        <taxon>Cytophagales</taxon>
        <taxon>Catalimonadaceae</taxon>
        <taxon>Catalinimonas</taxon>
    </lineage>
</organism>
<dbReference type="EMBL" id="FNFO01000011">
    <property type="protein sequence ID" value="SDM25335.1"/>
    <property type="molecule type" value="Genomic_DNA"/>
</dbReference>
<evidence type="ECO:0000313" key="3">
    <source>
        <dbReference type="Proteomes" id="UP000198510"/>
    </source>
</evidence>
<evidence type="ECO:0008006" key="4">
    <source>
        <dbReference type="Google" id="ProtNLM"/>
    </source>
</evidence>
<dbReference type="AlphaFoldDB" id="A0A1G9RS59"/>
<sequence>MNRFSPLLVRRTLLASLFLLLPFTGRTQAPPRDARIAPASAALSQAVRLQNPRLLRQGSSRTDSLRITDVDWQAYDSLTVYLWSDTLRLSADEPRWAELQAYILRLDTTSSCYFTFQDSVITVYAQGVETANPGVSAPSPAAVADAAEAELGHIAHNLLDSMEVGQPQQVRIYISRDALEAPSLFANIVGEVTRAEIEVSSLMSTKVYCPDDDPTNPKFAVTLTNEPALKPILGQDEVFWDWSVTPLRPGRFRLNITASIQVELDGEKYLREKEVYSSEIFIQAQPEAGFWTATLLKWRDGILHDPQWLLTVLLIPLGRWLYQKYGKKKAPQAEEQPTEPVS</sequence>
<name>A0A1G9RS59_9BACT</name>
<keyword evidence="3" id="KW-1185">Reference proteome</keyword>
<gene>
    <name evidence="2" type="ORF">SAMN05421823_111230</name>
</gene>
<dbReference type="OrthoDB" id="983203at2"/>
<feature type="signal peptide" evidence="1">
    <location>
        <begin position="1"/>
        <end position="29"/>
    </location>
</feature>
<dbReference type="RefSeq" id="WP_143017436.1">
    <property type="nucleotide sequence ID" value="NZ_FNFO01000011.1"/>
</dbReference>
<protein>
    <recommendedName>
        <fullName evidence="4">Oxygen tolerance</fullName>
    </recommendedName>
</protein>
<evidence type="ECO:0000313" key="2">
    <source>
        <dbReference type="EMBL" id="SDM25335.1"/>
    </source>
</evidence>
<keyword evidence="1" id="KW-0732">Signal</keyword>
<feature type="chain" id="PRO_5011781823" description="Oxygen tolerance" evidence="1">
    <location>
        <begin position="30"/>
        <end position="342"/>
    </location>
</feature>
<reference evidence="2 3" key="1">
    <citation type="submission" date="2016-10" db="EMBL/GenBank/DDBJ databases">
        <authorList>
            <person name="de Groot N.N."/>
        </authorList>
    </citation>
    <scope>NUCLEOTIDE SEQUENCE [LARGE SCALE GENOMIC DNA]</scope>
    <source>
        <strain evidence="2 3">DSM 25186</strain>
    </source>
</reference>
<evidence type="ECO:0000256" key="1">
    <source>
        <dbReference type="SAM" id="SignalP"/>
    </source>
</evidence>
<accession>A0A1G9RS59</accession>
<proteinExistence type="predicted"/>